<evidence type="ECO:0000313" key="2">
    <source>
        <dbReference type="EMBL" id="MPN63240.1"/>
    </source>
</evidence>
<dbReference type="EMBL" id="VSSQ01142361">
    <property type="protein sequence ID" value="MPN63240.1"/>
    <property type="molecule type" value="Genomic_DNA"/>
</dbReference>
<protein>
    <submittedName>
        <fullName evidence="2">Uncharacterized protein</fullName>
    </submittedName>
</protein>
<comment type="caution">
    <text evidence="2">The sequence shown here is derived from an EMBL/GenBank/DDBJ whole genome shotgun (WGS) entry which is preliminary data.</text>
</comment>
<keyword evidence="1" id="KW-1133">Transmembrane helix</keyword>
<accession>A0A645JJE8</accession>
<proteinExistence type="predicted"/>
<name>A0A645JJE8_9ZZZZ</name>
<gene>
    <name evidence="2" type="ORF">SDC9_210997</name>
</gene>
<evidence type="ECO:0000256" key="1">
    <source>
        <dbReference type="SAM" id="Phobius"/>
    </source>
</evidence>
<keyword evidence="1" id="KW-0472">Membrane</keyword>
<reference evidence="2" key="1">
    <citation type="submission" date="2019-08" db="EMBL/GenBank/DDBJ databases">
        <authorList>
            <person name="Kucharzyk K."/>
            <person name="Murdoch R.W."/>
            <person name="Higgins S."/>
            <person name="Loffler F."/>
        </authorList>
    </citation>
    <scope>NUCLEOTIDE SEQUENCE</scope>
</reference>
<sequence length="73" mass="8352">MHPPFLIGISNNQTLSFLFVDALVWLIKLPAYLYTIQVGIGILVIDSLHDPFGAFKERINDRPRSLFVCLKKH</sequence>
<feature type="transmembrane region" description="Helical" evidence="1">
    <location>
        <begin position="31"/>
        <end position="48"/>
    </location>
</feature>
<dbReference type="AlphaFoldDB" id="A0A645JJE8"/>
<keyword evidence="1" id="KW-0812">Transmembrane</keyword>
<organism evidence="2">
    <name type="scientific">bioreactor metagenome</name>
    <dbReference type="NCBI Taxonomy" id="1076179"/>
    <lineage>
        <taxon>unclassified sequences</taxon>
        <taxon>metagenomes</taxon>
        <taxon>ecological metagenomes</taxon>
    </lineage>
</organism>